<reference evidence="1 2" key="1">
    <citation type="submission" date="2020-11" db="EMBL/GenBank/DDBJ databases">
        <authorList>
            <person name="Lassalle F."/>
        </authorList>
    </citation>
    <scope>NUCLEOTIDE SEQUENCE [LARGE SCALE GENOMIC DNA]</scope>
    <source>
        <strain evidence="1 2">AB21</strain>
    </source>
</reference>
<dbReference type="Proteomes" id="UP000601041">
    <property type="component" value="Unassembled WGS sequence"/>
</dbReference>
<organism evidence="1 2">
    <name type="scientific">Pseudorhizobium halotolerans</name>
    <dbReference type="NCBI Taxonomy" id="1233081"/>
    <lineage>
        <taxon>Bacteria</taxon>
        <taxon>Pseudomonadati</taxon>
        <taxon>Pseudomonadota</taxon>
        <taxon>Alphaproteobacteria</taxon>
        <taxon>Hyphomicrobiales</taxon>
        <taxon>Rhizobiaceae</taxon>
        <taxon>Rhizobium/Agrobacterium group</taxon>
        <taxon>Pseudorhizobium</taxon>
    </lineage>
</organism>
<evidence type="ECO:0000313" key="2">
    <source>
        <dbReference type="Proteomes" id="UP000601041"/>
    </source>
</evidence>
<accession>A0ABM8PLQ0</accession>
<protein>
    <submittedName>
        <fullName evidence="1">Uncharacterized protein</fullName>
    </submittedName>
</protein>
<sequence>MSEEMPLGAALRIGVECADCGRDRWLQPAQLVKRGVTLHTPLRTVASRLSCSSCRTEGLPGKNVTVQAFFSRDADRLRAEAEVLRSQVALSGVSRATGA</sequence>
<keyword evidence="2" id="KW-1185">Reference proteome</keyword>
<proteinExistence type="predicted"/>
<dbReference type="EMBL" id="CABFWE030000005">
    <property type="protein sequence ID" value="CAD7036587.1"/>
    <property type="molecule type" value="Genomic_DNA"/>
</dbReference>
<name>A0ABM8PLQ0_9HYPH</name>
<evidence type="ECO:0000313" key="1">
    <source>
        <dbReference type="EMBL" id="CAD7036587.1"/>
    </source>
</evidence>
<comment type="caution">
    <text evidence="1">The sequence shown here is derived from an EMBL/GenBank/DDBJ whole genome shotgun (WGS) entry which is preliminary data.</text>
</comment>
<gene>
    <name evidence="1" type="ORF">RHAB21_02544</name>
</gene>